<feature type="compositionally biased region" description="Basic and acidic residues" evidence="1">
    <location>
        <begin position="246"/>
        <end position="256"/>
    </location>
</feature>
<evidence type="ECO:0000313" key="4">
    <source>
        <dbReference type="EMBL" id="KAF1989348.1"/>
    </source>
</evidence>
<evidence type="ECO:0000313" key="5">
    <source>
        <dbReference type="Proteomes" id="UP000800041"/>
    </source>
</evidence>
<keyword evidence="5" id="KW-1185">Reference proteome</keyword>
<keyword evidence="2" id="KW-1133">Transmembrane helix</keyword>
<dbReference type="EMBL" id="ML977145">
    <property type="protein sequence ID" value="KAF1989348.1"/>
    <property type="molecule type" value="Genomic_DNA"/>
</dbReference>
<reference evidence="4" key="1">
    <citation type="journal article" date="2020" name="Stud. Mycol.">
        <title>101 Dothideomycetes genomes: a test case for predicting lifestyles and emergence of pathogens.</title>
        <authorList>
            <person name="Haridas S."/>
            <person name="Albert R."/>
            <person name="Binder M."/>
            <person name="Bloem J."/>
            <person name="Labutti K."/>
            <person name="Salamov A."/>
            <person name="Andreopoulos B."/>
            <person name="Baker S."/>
            <person name="Barry K."/>
            <person name="Bills G."/>
            <person name="Bluhm B."/>
            <person name="Cannon C."/>
            <person name="Castanera R."/>
            <person name="Culley D."/>
            <person name="Daum C."/>
            <person name="Ezra D."/>
            <person name="Gonzalez J."/>
            <person name="Henrissat B."/>
            <person name="Kuo A."/>
            <person name="Liang C."/>
            <person name="Lipzen A."/>
            <person name="Lutzoni F."/>
            <person name="Magnuson J."/>
            <person name="Mondo S."/>
            <person name="Nolan M."/>
            <person name="Ohm R."/>
            <person name="Pangilinan J."/>
            <person name="Park H.-J."/>
            <person name="Ramirez L."/>
            <person name="Alfaro M."/>
            <person name="Sun H."/>
            <person name="Tritt A."/>
            <person name="Yoshinaga Y."/>
            <person name="Zwiers L.-H."/>
            <person name="Turgeon B."/>
            <person name="Goodwin S."/>
            <person name="Spatafora J."/>
            <person name="Crous P."/>
            <person name="Grigoriev I."/>
        </authorList>
    </citation>
    <scope>NUCLEOTIDE SEQUENCE</scope>
    <source>
        <strain evidence="4">CBS 113979</strain>
    </source>
</reference>
<gene>
    <name evidence="4" type="ORF">K402DRAFT_317912</name>
</gene>
<name>A0A6G1H8R2_9PEZI</name>
<dbReference type="PANTHER" id="PTHR38793">
    <property type="entry name" value="SLATT_FUNGAL DOMAIN-CONTAINING PROTEIN-RELATED"/>
    <property type="match status" value="1"/>
</dbReference>
<feature type="non-terminal residue" evidence="4">
    <location>
        <position position="1"/>
    </location>
</feature>
<protein>
    <recommendedName>
        <fullName evidence="3">SMODS and SLOG-associating 2TM effector domain-containing protein</fullName>
    </recommendedName>
</protein>
<feature type="non-terminal residue" evidence="4">
    <location>
        <position position="256"/>
    </location>
</feature>
<dbReference type="Pfam" id="PF18142">
    <property type="entry name" value="SLATT_fungal"/>
    <property type="match status" value="1"/>
</dbReference>
<sequence length="256" mass="27227">DPHHHFCLLVGATPSHLPPGAPAPQPAHSSLYKRAIRQKRSQNCTYLFTAALSNTLLLTQVMLGAALTALGASESSHILITVFGALNTVIAGLVAYLKSRGQPMRSRMYRDDLERVVDEIENSEIMWLGISRNVHGYDEVDPEQVTVRSEVARLTRLYDRAVRNNTMNNPDMYMAGGGFEGVQTGLRARPTPGATVVAPTPVPAPVPAPGAGVGGPPQPPAPLVTTLDPDESPATATKTKAPPLPEGKEGEGESES</sequence>
<keyword evidence="2" id="KW-0812">Transmembrane</keyword>
<dbReference type="PANTHER" id="PTHR38793:SF3">
    <property type="entry name" value="SMODS AND SLOG-ASSOCIATING 2TM EFFECTOR DOMAIN-CONTAINING PROTEIN"/>
    <property type="match status" value="1"/>
</dbReference>
<dbReference type="Proteomes" id="UP000800041">
    <property type="component" value="Unassembled WGS sequence"/>
</dbReference>
<dbReference type="NCBIfam" id="NF033635">
    <property type="entry name" value="SLATT_fungal"/>
    <property type="match status" value="1"/>
</dbReference>
<keyword evidence="2" id="KW-0472">Membrane</keyword>
<evidence type="ECO:0000259" key="3">
    <source>
        <dbReference type="Pfam" id="PF18142"/>
    </source>
</evidence>
<evidence type="ECO:0000256" key="1">
    <source>
        <dbReference type="SAM" id="MobiDB-lite"/>
    </source>
</evidence>
<feature type="domain" description="SMODS and SLOG-associating 2TM effector" evidence="3">
    <location>
        <begin position="34"/>
        <end position="164"/>
    </location>
</feature>
<feature type="transmembrane region" description="Helical" evidence="2">
    <location>
        <begin position="78"/>
        <end position="97"/>
    </location>
</feature>
<feature type="region of interest" description="Disordered" evidence="1">
    <location>
        <begin position="191"/>
        <end position="256"/>
    </location>
</feature>
<proteinExistence type="predicted"/>
<accession>A0A6G1H8R2</accession>
<evidence type="ECO:0000256" key="2">
    <source>
        <dbReference type="SAM" id="Phobius"/>
    </source>
</evidence>
<feature type="transmembrane region" description="Helical" evidence="2">
    <location>
        <begin position="46"/>
        <end position="72"/>
    </location>
</feature>
<organism evidence="4 5">
    <name type="scientific">Aulographum hederae CBS 113979</name>
    <dbReference type="NCBI Taxonomy" id="1176131"/>
    <lineage>
        <taxon>Eukaryota</taxon>
        <taxon>Fungi</taxon>
        <taxon>Dikarya</taxon>
        <taxon>Ascomycota</taxon>
        <taxon>Pezizomycotina</taxon>
        <taxon>Dothideomycetes</taxon>
        <taxon>Pleosporomycetidae</taxon>
        <taxon>Aulographales</taxon>
        <taxon>Aulographaceae</taxon>
    </lineage>
</organism>
<dbReference type="AlphaFoldDB" id="A0A6G1H8R2"/>
<dbReference type="OrthoDB" id="4472872at2759"/>
<dbReference type="InterPro" id="IPR041622">
    <property type="entry name" value="SLATT_fungi"/>
</dbReference>